<keyword evidence="2" id="KW-0234">DNA repair</keyword>
<dbReference type="SUPFAM" id="SSF50249">
    <property type="entry name" value="Nucleic acid-binding proteins"/>
    <property type="match status" value="1"/>
</dbReference>
<dbReference type="EMBL" id="RKRK01000003">
    <property type="protein sequence ID" value="RPF56750.1"/>
    <property type="molecule type" value="Genomic_DNA"/>
</dbReference>
<evidence type="ECO:0000256" key="4">
    <source>
        <dbReference type="SAM" id="MobiDB-lite"/>
    </source>
</evidence>
<feature type="short sequence motif" description="Important for interaction with partner proteins" evidence="2">
    <location>
        <begin position="189"/>
        <end position="194"/>
    </location>
</feature>
<dbReference type="NCBIfam" id="TIGR00621">
    <property type="entry name" value="ssb"/>
    <property type="match status" value="1"/>
</dbReference>
<dbReference type="GO" id="GO:0003697">
    <property type="term" value="F:single-stranded DNA binding"/>
    <property type="evidence" value="ECO:0007669"/>
    <property type="project" value="UniProtKB-UniRule"/>
</dbReference>
<keyword evidence="1 2" id="KW-0238">DNA-binding</keyword>
<feature type="region of interest" description="Disordered" evidence="4">
    <location>
        <begin position="104"/>
        <end position="194"/>
    </location>
</feature>
<dbReference type="PANTHER" id="PTHR10302:SF27">
    <property type="entry name" value="SINGLE-STRANDED DNA-BINDING PROTEIN"/>
    <property type="match status" value="1"/>
</dbReference>
<name>A0A3N5BNT7_9BACL</name>
<dbReference type="GO" id="GO:0006310">
    <property type="term" value="P:DNA recombination"/>
    <property type="evidence" value="ECO:0007669"/>
    <property type="project" value="UniProtKB-UniRule"/>
</dbReference>
<evidence type="ECO:0000313" key="5">
    <source>
        <dbReference type="EMBL" id="RPF56750.1"/>
    </source>
</evidence>
<evidence type="ECO:0000256" key="3">
    <source>
        <dbReference type="RuleBase" id="RU000524"/>
    </source>
</evidence>
<comment type="caution">
    <text evidence="2">Lacks conserved residue(s) required for the propagation of feature annotation.</text>
</comment>
<dbReference type="RefSeq" id="WP_123808061.1">
    <property type="nucleotide sequence ID" value="NZ_RKRK01000003.1"/>
</dbReference>
<comment type="caution">
    <text evidence="5">The sequence shown here is derived from an EMBL/GenBank/DDBJ whole genome shotgun (WGS) entry which is preliminary data.</text>
</comment>
<organism evidence="5 6">
    <name type="scientific">Abyssicoccus albus</name>
    <dbReference type="NCBI Taxonomy" id="1817405"/>
    <lineage>
        <taxon>Bacteria</taxon>
        <taxon>Bacillati</taxon>
        <taxon>Bacillota</taxon>
        <taxon>Bacilli</taxon>
        <taxon>Bacillales</taxon>
        <taxon>Abyssicoccaceae</taxon>
    </lineage>
</organism>
<dbReference type="InterPro" id="IPR000424">
    <property type="entry name" value="Primosome_PriB/ssb"/>
</dbReference>
<feature type="compositionally biased region" description="Low complexity" evidence="4">
    <location>
        <begin position="166"/>
        <end position="181"/>
    </location>
</feature>
<dbReference type="PANTHER" id="PTHR10302">
    <property type="entry name" value="SINGLE-STRANDED DNA-BINDING PROTEIN"/>
    <property type="match status" value="1"/>
</dbReference>
<dbReference type="Proteomes" id="UP000277108">
    <property type="component" value="Unassembled WGS sequence"/>
</dbReference>
<comment type="function">
    <text evidence="2">Plays an important role in DNA replication, recombination and repair. Binds to ssDNA and to an array of partner proteins to recruit them to their sites of action during DNA metabolism.</text>
</comment>
<dbReference type="OrthoDB" id="9809878at2"/>
<feature type="compositionally biased region" description="Low complexity" evidence="4">
    <location>
        <begin position="107"/>
        <end position="154"/>
    </location>
</feature>
<sequence length="194" mass="21696">MLNRVVLVGRLTRDPDFRTSQSGVSVANFTLAVNRTFTNAQGEREADFINCVVFRRQAENVNTYLSKGSLAGVDGRLQSRSYDNKEGQRVYVTEVVCDSVQFLEPKGSNNNSSQSNNGQYNNNYNNNYNNGNNNYNNNYNNQNNAFNQNKQNNNAPVQNPFKDLEQANNSNNNFNASNQNSGGPVDLADDDLPF</sequence>
<evidence type="ECO:0000313" key="6">
    <source>
        <dbReference type="Proteomes" id="UP000277108"/>
    </source>
</evidence>
<evidence type="ECO:0000256" key="1">
    <source>
        <dbReference type="ARBA" id="ARBA00023125"/>
    </source>
</evidence>
<dbReference type="CDD" id="cd04496">
    <property type="entry name" value="SSB_OBF"/>
    <property type="match status" value="1"/>
</dbReference>
<proteinExistence type="inferred from homology"/>
<dbReference type="Gene3D" id="2.40.50.140">
    <property type="entry name" value="Nucleic acid-binding proteins"/>
    <property type="match status" value="1"/>
</dbReference>
<gene>
    <name evidence="5" type="ORF">EDD62_1409</name>
</gene>
<dbReference type="InterPro" id="IPR012340">
    <property type="entry name" value="NA-bd_OB-fold"/>
</dbReference>
<dbReference type="PROSITE" id="PS50935">
    <property type="entry name" value="SSB"/>
    <property type="match status" value="1"/>
</dbReference>
<keyword evidence="6" id="KW-1185">Reference proteome</keyword>
<dbReference type="AlphaFoldDB" id="A0A3N5BNT7"/>
<dbReference type="GO" id="GO:0009295">
    <property type="term" value="C:nucleoid"/>
    <property type="evidence" value="ECO:0007669"/>
    <property type="project" value="TreeGrafter"/>
</dbReference>
<evidence type="ECO:0000256" key="2">
    <source>
        <dbReference type="HAMAP-Rule" id="MF_00984"/>
    </source>
</evidence>
<keyword evidence="2" id="KW-0235">DNA replication</keyword>
<reference evidence="5 6" key="1">
    <citation type="submission" date="2018-11" db="EMBL/GenBank/DDBJ databases">
        <title>Genomic Encyclopedia of Type Strains, Phase IV (KMG-IV): sequencing the most valuable type-strain genomes for metagenomic binning, comparative biology and taxonomic classification.</title>
        <authorList>
            <person name="Goeker M."/>
        </authorList>
    </citation>
    <scope>NUCLEOTIDE SEQUENCE [LARGE SCALE GENOMIC DNA]</scope>
    <source>
        <strain evidence="5 6">DSM 29158</strain>
    </source>
</reference>
<dbReference type="GO" id="GO:0006281">
    <property type="term" value="P:DNA repair"/>
    <property type="evidence" value="ECO:0007669"/>
    <property type="project" value="UniProtKB-UniRule"/>
</dbReference>
<keyword evidence="2" id="KW-0233">DNA recombination</keyword>
<dbReference type="Pfam" id="PF00436">
    <property type="entry name" value="SSB"/>
    <property type="match status" value="1"/>
</dbReference>
<comment type="subunit">
    <text evidence="2">Homotetramer.</text>
</comment>
<keyword evidence="2" id="KW-0227">DNA damage</keyword>
<accession>A0A3N5BNT7</accession>
<dbReference type="FunFam" id="2.40.50.140:FF:000084">
    <property type="entry name" value="Single-stranded DNA-binding protein"/>
    <property type="match status" value="1"/>
</dbReference>
<dbReference type="HAMAP" id="MF_00984">
    <property type="entry name" value="SSB"/>
    <property type="match status" value="1"/>
</dbReference>
<dbReference type="InterPro" id="IPR011344">
    <property type="entry name" value="ssDNA-bd"/>
</dbReference>
<dbReference type="GO" id="GO:0006260">
    <property type="term" value="P:DNA replication"/>
    <property type="evidence" value="ECO:0007669"/>
    <property type="project" value="UniProtKB-UniRule"/>
</dbReference>
<protein>
    <recommendedName>
        <fullName evidence="2 3">Single-stranded DNA-binding protein</fullName>
        <shortName evidence="2">SSB</shortName>
    </recommendedName>
</protein>